<keyword evidence="2" id="KW-1185">Reference proteome</keyword>
<reference evidence="1 2" key="1">
    <citation type="submission" date="2015-01" db="EMBL/GenBank/DDBJ databases">
        <title>Evolution of Trichinella species and genotypes.</title>
        <authorList>
            <person name="Korhonen P.K."/>
            <person name="Edoardo P."/>
            <person name="Giuseppe L.R."/>
            <person name="Gasser R.B."/>
        </authorList>
    </citation>
    <scope>NUCLEOTIDE SEQUENCE [LARGE SCALE GENOMIC DNA]</scope>
    <source>
        <strain evidence="1">ISS2496</strain>
    </source>
</reference>
<dbReference type="Proteomes" id="UP000054783">
    <property type="component" value="Unassembled WGS sequence"/>
</dbReference>
<gene>
    <name evidence="1" type="ORF">T12_8232</name>
</gene>
<evidence type="ECO:0000313" key="1">
    <source>
        <dbReference type="EMBL" id="KRY13146.1"/>
    </source>
</evidence>
<comment type="caution">
    <text evidence="1">The sequence shown here is derived from an EMBL/GenBank/DDBJ whole genome shotgun (WGS) entry which is preliminary data.</text>
</comment>
<evidence type="ECO:0000313" key="2">
    <source>
        <dbReference type="Proteomes" id="UP000054783"/>
    </source>
</evidence>
<dbReference type="AlphaFoldDB" id="A0A0V0ZLR8"/>
<name>A0A0V0ZLR8_9BILA</name>
<sequence>MITKCSTLQIKKDLLDFEMILPNKTESEENYFSSQVHSIMALHIFCQNMITADYPRRQA</sequence>
<proteinExistence type="predicted"/>
<accession>A0A0V0ZLR8</accession>
<protein>
    <submittedName>
        <fullName evidence="1">Uncharacterized protein</fullName>
    </submittedName>
</protein>
<dbReference type="EMBL" id="JYDQ01000146">
    <property type="protein sequence ID" value="KRY13146.1"/>
    <property type="molecule type" value="Genomic_DNA"/>
</dbReference>
<organism evidence="1 2">
    <name type="scientific">Trichinella patagoniensis</name>
    <dbReference type="NCBI Taxonomy" id="990121"/>
    <lineage>
        <taxon>Eukaryota</taxon>
        <taxon>Metazoa</taxon>
        <taxon>Ecdysozoa</taxon>
        <taxon>Nematoda</taxon>
        <taxon>Enoplea</taxon>
        <taxon>Dorylaimia</taxon>
        <taxon>Trichinellida</taxon>
        <taxon>Trichinellidae</taxon>
        <taxon>Trichinella</taxon>
    </lineage>
</organism>